<dbReference type="CDD" id="cd02027">
    <property type="entry name" value="APSK"/>
    <property type="match status" value="1"/>
</dbReference>
<keyword evidence="6 9" id="KW-0547">Nucleotide-binding</keyword>
<dbReference type="HAMAP" id="MF_00065">
    <property type="entry name" value="Adenylyl_sulf_kinase"/>
    <property type="match status" value="1"/>
</dbReference>
<keyword evidence="5 9" id="KW-0808">Transferase</keyword>
<dbReference type="GO" id="GO:0005524">
    <property type="term" value="F:ATP binding"/>
    <property type="evidence" value="ECO:0007669"/>
    <property type="project" value="UniProtKB-UniRule"/>
</dbReference>
<dbReference type="InterPro" id="IPR027417">
    <property type="entry name" value="P-loop_NTPase"/>
</dbReference>
<reference evidence="13" key="1">
    <citation type="submission" date="2016-04" db="EMBL/GenBank/DDBJ databases">
        <authorList>
            <person name="Lyu Z."/>
            <person name="Lyu W."/>
        </authorList>
    </citation>
    <scope>NUCLEOTIDE SEQUENCE [LARGE SCALE GENOMIC DNA]</scope>
    <source>
        <strain evidence="13">C44</strain>
    </source>
</reference>
<dbReference type="EC" id="2.7.1.25" evidence="9 10"/>
<keyword evidence="7 9" id="KW-0418">Kinase</keyword>
<dbReference type="GO" id="GO:0000103">
    <property type="term" value="P:sulfate assimilation"/>
    <property type="evidence" value="ECO:0007669"/>
    <property type="project" value="UniProtKB-UniRule"/>
</dbReference>
<gene>
    <name evidence="9" type="primary">cysC</name>
    <name evidence="12" type="ORF">A6K24_09785</name>
</gene>
<comment type="function">
    <text evidence="2 9 10">Catalyzes the synthesis of activated sulfate.</text>
</comment>
<evidence type="ECO:0000256" key="8">
    <source>
        <dbReference type="ARBA" id="ARBA00022840"/>
    </source>
</evidence>
<dbReference type="UniPathway" id="UPA00140">
    <property type="reaction ID" value="UER00205"/>
</dbReference>
<dbReference type="RefSeq" id="WP_066337917.1">
    <property type="nucleotide sequence ID" value="NZ_LWSG01000042.1"/>
</dbReference>
<organism evidence="12 13">
    <name type="scientific">Metabacillus litoralis</name>
    <dbReference type="NCBI Taxonomy" id="152268"/>
    <lineage>
        <taxon>Bacteria</taxon>
        <taxon>Bacillati</taxon>
        <taxon>Bacillota</taxon>
        <taxon>Bacilli</taxon>
        <taxon>Bacillales</taxon>
        <taxon>Bacillaceae</taxon>
        <taxon>Metabacillus</taxon>
    </lineage>
</organism>
<dbReference type="SUPFAM" id="SSF52540">
    <property type="entry name" value="P-loop containing nucleoside triphosphate hydrolases"/>
    <property type="match status" value="1"/>
</dbReference>
<evidence type="ECO:0000256" key="5">
    <source>
        <dbReference type="ARBA" id="ARBA00022679"/>
    </source>
</evidence>
<keyword evidence="13" id="KW-1185">Reference proteome</keyword>
<dbReference type="Pfam" id="PF01583">
    <property type="entry name" value="APS_kinase"/>
    <property type="match status" value="1"/>
</dbReference>
<evidence type="ECO:0000256" key="7">
    <source>
        <dbReference type="ARBA" id="ARBA00022777"/>
    </source>
</evidence>
<dbReference type="NCBIfam" id="NF003013">
    <property type="entry name" value="PRK03846.1"/>
    <property type="match status" value="1"/>
</dbReference>
<dbReference type="FunFam" id="3.40.50.300:FF:000212">
    <property type="entry name" value="Adenylyl-sulfate kinase"/>
    <property type="match status" value="1"/>
</dbReference>
<comment type="caution">
    <text evidence="12">The sequence shown here is derived from an EMBL/GenBank/DDBJ whole genome shotgun (WGS) entry which is preliminary data.</text>
</comment>
<dbReference type="NCBIfam" id="TIGR00455">
    <property type="entry name" value="apsK"/>
    <property type="match status" value="1"/>
</dbReference>
<dbReference type="AlphaFoldDB" id="A0A179SPV6"/>
<evidence type="ECO:0000256" key="6">
    <source>
        <dbReference type="ARBA" id="ARBA00022741"/>
    </source>
</evidence>
<name>A0A179SPV6_9BACI</name>
<dbReference type="EMBL" id="LWSG01000042">
    <property type="protein sequence ID" value="OAS83394.1"/>
    <property type="molecule type" value="Genomic_DNA"/>
</dbReference>
<proteinExistence type="inferred from homology"/>
<dbReference type="NCBIfam" id="NF004041">
    <property type="entry name" value="PRK05541.1"/>
    <property type="match status" value="1"/>
</dbReference>
<evidence type="ECO:0000313" key="13">
    <source>
        <dbReference type="Proteomes" id="UP000078534"/>
    </source>
</evidence>
<evidence type="ECO:0000256" key="9">
    <source>
        <dbReference type="HAMAP-Rule" id="MF_00065"/>
    </source>
</evidence>
<dbReference type="PANTHER" id="PTHR11055:SF1">
    <property type="entry name" value="PAPS SYNTHETASE, ISOFORM D"/>
    <property type="match status" value="1"/>
</dbReference>
<accession>A0A179SPV6</accession>
<feature type="domain" description="APS kinase" evidence="11">
    <location>
        <begin position="25"/>
        <end position="175"/>
    </location>
</feature>
<feature type="active site" description="Phosphoserine intermediate" evidence="9">
    <location>
        <position position="107"/>
    </location>
</feature>
<comment type="catalytic activity">
    <reaction evidence="1 9 10">
        <text>adenosine 5'-phosphosulfate + ATP = 3'-phosphoadenylyl sulfate + ADP + H(+)</text>
        <dbReference type="Rhea" id="RHEA:24152"/>
        <dbReference type="ChEBI" id="CHEBI:15378"/>
        <dbReference type="ChEBI" id="CHEBI:30616"/>
        <dbReference type="ChEBI" id="CHEBI:58243"/>
        <dbReference type="ChEBI" id="CHEBI:58339"/>
        <dbReference type="ChEBI" id="CHEBI:456216"/>
        <dbReference type="EC" id="2.7.1.25"/>
    </reaction>
</comment>
<dbReference type="PANTHER" id="PTHR11055">
    <property type="entry name" value="BIFUNCTIONAL 3'-PHOSPHOADENOSINE 5'-PHOSPHOSULFATE SYNTHASE"/>
    <property type="match status" value="1"/>
</dbReference>
<comment type="similarity">
    <text evidence="4 9 10">Belongs to the APS kinase family.</text>
</comment>
<keyword evidence="9" id="KW-0597">Phosphoprotein</keyword>
<evidence type="ECO:0000259" key="11">
    <source>
        <dbReference type="Pfam" id="PF01583"/>
    </source>
</evidence>
<evidence type="ECO:0000256" key="1">
    <source>
        <dbReference type="ARBA" id="ARBA00001823"/>
    </source>
</evidence>
<dbReference type="GO" id="GO:0004020">
    <property type="term" value="F:adenylylsulfate kinase activity"/>
    <property type="evidence" value="ECO:0007669"/>
    <property type="project" value="UniProtKB-UniRule"/>
</dbReference>
<dbReference type="Gene3D" id="3.40.50.300">
    <property type="entry name" value="P-loop containing nucleotide triphosphate hydrolases"/>
    <property type="match status" value="1"/>
</dbReference>
<dbReference type="Proteomes" id="UP000078534">
    <property type="component" value="Unassembled WGS sequence"/>
</dbReference>
<feature type="binding site" evidence="9">
    <location>
        <begin position="33"/>
        <end position="40"/>
    </location>
    <ligand>
        <name>ATP</name>
        <dbReference type="ChEBI" id="CHEBI:30616"/>
    </ligand>
</feature>
<evidence type="ECO:0000256" key="2">
    <source>
        <dbReference type="ARBA" id="ARBA00002632"/>
    </source>
</evidence>
<keyword evidence="8 9" id="KW-0067">ATP-binding</keyword>
<dbReference type="OrthoDB" id="9804504at2"/>
<evidence type="ECO:0000256" key="10">
    <source>
        <dbReference type="RuleBase" id="RU004347"/>
    </source>
</evidence>
<dbReference type="InterPro" id="IPR002891">
    <property type="entry name" value="APS"/>
</dbReference>
<protein>
    <recommendedName>
        <fullName evidence="9 10">Adenylyl-sulfate kinase</fullName>
        <ecNumber evidence="9 10">2.7.1.25</ecNumber>
    </recommendedName>
    <alternativeName>
        <fullName evidence="9">APS kinase</fullName>
    </alternativeName>
    <alternativeName>
        <fullName evidence="9">ATP adenosine-5'-phosphosulfate 3'-phosphotransferase</fullName>
    </alternativeName>
    <alternativeName>
        <fullName evidence="9">Adenosine-5'-phosphosulfate kinase</fullName>
    </alternativeName>
</protein>
<evidence type="ECO:0000256" key="3">
    <source>
        <dbReference type="ARBA" id="ARBA00004806"/>
    </source>
</evidence>
<dbReference type="InterPro" id="IPR059117">
    <property type="entry name" value="APS_kinase_dom"/>
</dbReference>
<dbReference type="STRING" id="152268.A6K24_09785"/>
<evidence type="ECO:0000313" key="12">
    <source>
        <dbReference type="EMBL" id="OAS83394.1"/>
    </source>
</evidence>
<sequence>MATNNIVWHDSSVTKEERRKKNNYQSMCIWFTGLSGSGKSTLANALARHLFEANIQTYVLDGDNIRHGLNKDLGFTDEDRKENIRRIGEVSKLFVDSGQIVLTAFISPFREDRQQVRDILSDDEFFEVYVKCSLDECEVRDPKGLYKKARNNEIKHFTGIDSPYEEPENPAIIVDTETQTVEESVKQIVDYLVQKQLIMVN</sequence>
<evidence type="ECO:0000256" key="4">
    <source>
        <dbReference type="ARBA" id="ARBA00007008"/>
    </source>
</evidence>
<comment type="pathway">
    <text evidence="3 9 10">Sulfur metabolism; hydrogen sulfide biosynthesis; sulfite from sulfate: step 2/3.</text>
</comment>
<dbReference type="GO" id="GO:0070814">
    <property type="term" value="P:hydrogen sulfide biosynthetic process"/>
    <property type="evidence" value="ECO:0007669"/>
    <property type="project" value="UniProtKB-UniRule"/>
</dbReference>